<dbReference type="InterPro" id="IPR051043">
    <property type="entry name" value="Sulfatase_Mod_Factor_Kinase"/>
</dbReference>
<dbReference type="GO" id="GO:0120147">
    <property type="term" value="F:formylglycine-generating oxidase activity"/>
    <property type="evidence" value="ECO:0007669"/>
    <property type="project" value="TreeGrafter"/>
</dbReference>
<dbReference type="OrthoDB" id="1491336at2"/>
<dbReference type="Pfam" id="PF03781">
    <property type="entry name" value="FGE-sulfatase"/>
    <property type="match status" value="1"/>
</dbReference>
<feature type="domain" description="Sulfatase-modifying factor enzyme-like" evidence="1">
    <location>
        <begin position="135"/>
        <end position="304"/>
    </location>
</feature>
<dbReference type="AlphaFoldDB" id="K9VFC5"/>
<dbReference type="eggNOG" id="COG1262">
    <property type="taxonomic scope" value="Bacteria"/>
</dbReference>
<dbReference type="EMBL" id="CP003614">
    <property type="protein sequence ID" value="AFZ06641.1"/>
    <property type="molecule type" value="Genomic_DNA"/>
</dbReference>
<dbReference type="KEGG" id="oni:Osc7112_2176"/>
<evidence type="ECO:0000259" key="1">
    <source>
        <dbReference type="Pfam" id="PF03781"/>
    </source>
</evidence>
<name>K9VFC5_9CYAN</name>
<accession>K9VFC5</accession>
<dbReference type="HOGENOM" id="CLU_012431_2_4_3"/>
<dbReference type="STRING" id="179408.Osc7112_2176"/>
<dbReference type="InterPro" id="IPR016187">
    <property type="entry name" value="CTDL_fold"/>
</dbReference>
<keyword evidence="3" id="KW-1185">Reference proteome</keyword>
<evidence type="ECO:0000313" key="2">
    <source>
        <dbReference type="EMBL" id="AFZ06641.1"/>
    </source>
</evidence>
<dbReference type="PANTHER" id="PTHR23150">
    <property type="entry name" value="SULFATASE MODIFYING FACTOR 1, 2"/>
    <property type="match status" value="1"/>
</dbReference>
<dbReference type="SUPFAM" id="SSF56436">
    <property type="entry name" value="C-type lectin-like"/>
    <property type="match status" value="1"/>
</dbReference>
<gene>
    <name evidence="2" type="ORF">Osc7112_2176</name>
</gene>
<sequence>MPNDQNQPREYDAVKGGQNLTPVDAAVLGGIAGVKSRLASPSVEVRIIGLSEALKYGEAGLDLILGALQDESVQVKLAVYSLLKDRNEEKIKQHLQNYFFDFDVITVDSNGRESSRSKSFAFYFPEDLGNGIVLEMVYIAGGTLMVDSPVTEVDRYRDYGAGGKPQVTIPAFYASKYPITQAQWEAVMGKRINESSFTGEKLPVENVSWHLALQFIRKLSEKTGKKYRSLSKAEWEYACRAGATAAPFEGHYFMEIIKEVNREGNHPDFDAPQGFHRQIKDVGSFGPNAFGLYDMHGKVAEWCGNSGLNDADRGPEASGIISLSVRMGLESIGHTDLKCFNRILYLCHSPYREGIGSSLIEGVRVAMSSYSSPS</sequence>
<dbReference type="InterPro" id="IPR005532">
    <property type="entry name" value="SUMF_dom"/>
</dbReference>
<proteinExistence type="predicted"/>
<dbReference type="InterPro" id="IPR042095">
    <property type="entry name" value="SUMF_sf"/>
</dbReference>
<organism evidence="2 3">
    <name type="scientific">Phormidium nigroviride PCC 7112</name>
    <dbReference type="NCBI Taxonomy" id="179408"/>
    <lineage>
        <taxon>Bacteria</taxon>
        <taxon>Bacillati</taxon>
        <taxon>Cyanobacteriota</taxon>
        <taxon>Cyanophyceae</taxon>
        <taxon>Oscillatoriophycideae</taxon>
        <taxon>Oscillatoriales</taxon>
        <taxon>Oscillatoriaceae</taxon>
        <taxon>Phormidium</taxon>
    </lineage>
</organism>
<reference evidence="2 3" key="1">
    <citation type="submission" date="2012-05" db="EMBL/GenBank/DDBJ databases">
        <title>Finished chromosome of genome of Oscillatoria sp. PCC 7112.</title>
        <authorList>
            <consortium name="US DOE Joint Genome Institute"/>
            <person name="Gugger M."/>
            <person name="Coursin T."/>
            <person name="Rippka R."/>
            <person name="Tandeau De Marsac N."/>
            <person name="Huntemann M."/>
            <person name="Wei C.-L."/>
            <person name="Han J."/>
            <person name="Detter J.C."/>
            <person name="Han C."/>
            <person name="Tapia R."/>
            <person name="Davenport K."/>
            <person name="Daligault H."/>
            <person name="Erkkila T."/>
            <person name="Gu W."/>
            <person name="Munk A.C.C."/>
            <person name="Teshima H."/>
            <person name="Xu Y."/>
            <person name="Chain P."/>
            <person name="Chen A."/>
            <person name="Krypides N."/>
            <person name="Mavromatis K."/>
            <person name="Markowitz V."/>
            <person name="Szeto E."/>
            <person name="Ivanova N."/>
            <person name="Mikhailova N."/>
            <person name="Ovchinnikova G."/>
            <person name="Pagani I."/>
            <person name="Pati A."/>
            <person name="Goodwin L."/>
            <person name="Peters L."/>
            <person name="Pitluck S."/>
            <person name="Woyke T."/>
            <person name="Kerfeld C."/>
        </authorList>
    </citation>
    <scope>NUCLEOTIDE SEQUENCE [LARGE SCALE GENOMIC DNA]</scope>
    <source>
        <strain evidence="2 3">PCC 7112</strain>
    </source>
</reference>
<evidence type="ECO:0000313" key="3">
    <source>
        <dbReference type="Proteomes" id="UP000010478"/>
    </source>
</evidence>
<dbReference type="PANTHER" id="PTHR23150:SF19">
    <property type="entry name" value="FORMYLGLYCINE-GENERATING ENZYME"/>
    <property type="match status" value="1"/>
</dbReference>
<dbReference type="Gene3D" id="3.90.1580.10">
    <property type="entry name" value="paralog of FGE (formylglycine-generating enzyme)"/>
    <property type="match status" value="1"/>
</dbReference>
<dbReference type="RefSeq" id="WP_015175944.1">
    <property type="nucleotide sequence ID" value="NC_019729.1"/>
</dbReference>
<protein>
    <submittedName>
        <fullName evidence="2">Sulphatase-modifying factor protein</fullName>
    </submittedName>
</protein>
<dbReference type="Proteomes" id="UP000010478">
    <property type="component" value="Chromosome"/>
</dbReference>